<dbReference type="GO" id="GO:0033188">
    <property type="term" value="F:sphingomyelin synthase activity"/>
    <property type="evidence" value="ECO:0007669"/>
    <property type="project" value="TreeGrafter"/>
</dbReference>
<keyword evidence="5" id="KW-0746">Sphingolipid metabolism</keyword>
<name>A0A1Y2DMB7_9FUNG</name>
<dbReference type="InterPro" id="IPR045221">
    <property type="entry name" value="Sphingomyelin_synth-like"/>
</dbReference>
<evidence type="ECO:0000256" key="8">
    <source>
        <dbReference type="ARBA" id="ARBA00023136"/>
    </source>
</evidence>
<dbReference type="GO" id="GO:0005886">
    <property type="term" value="C:plasma membrane"/>
    <property type="evidence" value="ECO:0007669"/>
    <property type="project" value="TreeGrafter"/>
</dbReference>
<dbReference type="OrthoDB" id="2155561at2759"/>
<dbReference type="AlphaFoldDB" id="A0A1Y2DMB7"/>
<feature type="transmembrane region" description="Helical" evidence="9">
    <location>
        <begin position="199"/>
        <end position="217"/>
    </location>
</feature>
<proteinExistence type="inferred from homology"/>
<evidence type="ECO:0000313" key="12">
    <source>
        <dbReference type="Proteomes" id="UP000193920"/>
    </source>
</evidence>
<evidence type="ECO:0000256" key="9">
    <source>
        <dbReference type="SAM" id="Phobius"/>
    </source>
</evidence>
<feature type="transmembrane region" description="Helical" evidence="9">
    <location>
        <begin position="123"/>
        <end position="142"/>
    </location>
</feature>
<keyword evidence="3" id="KW-0808">Transferase</keyword>
<reference evidence="11 12" key="1">
    <citation type="submission" date="2016-08" db="EMBL/GenBank/DDBJ databases">
        <title>A Parts List for Fungal Cellulosomes Revealed by Comparative Genomics.</title>
        <authorList>
            <consortium name="DOE Joint Genome Institute"/>
            <person name="Haitjema C.H."/>
            <person name="Gilmore S.P."/>
            <person name="Henske J.K."/>
            <person name="Solomon K.V."/>
            <person name="De Groot R."/>
            <person name="Kuo A."/>
            <person name="Mondo S.J."/>
            <person name="Salamov A.A."/>
            <person name="Labutti K."/>
            <person name="Zhao Z."/>
            <person name="Chiniquy J."/>
            <person name="Barry K."/>
            <person name="Brewer H.M."/>
            <person name="Purvine S.O."/>
            <person name="Wright A.T."/>
            <person name="Boxma B."/>
            <person name="Van Alen T."/>
            <person name="Hackstein J.H."/>
            <person name="Baker S.E."/>
            <person name="Grigoriev I.V."/>
            <person name="O'Malley M.A."/>
        </authorList>
    </citation>
    <scope>NUCLEOTIDE SEQUENCE [LARGE SCALE GENOMIC DNA]</scope>
    <source>
        <strain evidence="11 12">G1</strain>
    </source>
</reference>
<dbReference type="STRING" id="1754190.A0A1Y2DMB7"/>
<evidence type="ECO:0000256" key="5">
    <source>
        <dbReference type="ARBA" id="ARBA00022919"/>
    </source>
</evidence>
<feature type="transmembrane region" description="Helical" evidence="9">
    <location>
        <begin position="162"/>
        <end position="187"/>
    </location>
</feature>
<comment type="subcellular location">
    <subcellularLocation>
        <location evidence="1">Membrane</location>
        <topology evidence="1">Multi-pass membrane protein</topology>
    </subcellularLocation>
</comment>
<dbReference type="PANTHER" id="PTHR21290">
    <property type="entry name" value="SPHINGOMYELIN SYNTHETASE"/>
    <property type="match status" value="1"/>
</dbReference>
<accession>A0A1Y2DMB7</accession>
<dbReference type="GO" id="GO:0005789">
    <property type="term" value="C:endoplasmic reticulum membrane"/>
    <property type="evidence" value="ECO:0007669"/>
    <property type="project" value="TreeGrafter"/>
</dbReference>
<protein>
    <recommendedName>
        <fullName evidence="10">Sphingomyelin synthase-like domain-containing protein</fullName>
    </recommendedName>
</protein>
<keyword evidence="4 9" id="KW-0812">Transmembrane</keyword>
<evidence type="ECO:0000259" key="10">
    <source>
        <dbReference type="Pfam" id="PF14360"/>
    </source>
</evidence>
<sequence>MGDIIQSEETKTWIEKIKPYLKIYRNNRDIIFTFYAAVWFFICTYIVSLANSYADRINTNVNKIYDQPYVAPDVILQPSNAFFEKNLWIPRSIADYIVRTSAALIIIRALTLKSYSLTVTRRILLIMGFVYLLRACFIPLTVLPTPWLNCKKTYKENIFYDALLIVLQVRAACGDVFFSGHTIMFTLNIVEYWYYCKRTWINVLVTIMNVIGMYSLIMASYHYSIDVLCAFIFSLMFWAIYHWAISIPELGSTWWGDIINYIDDPFFYEHAELPIAYERNNGINNVADIAELLSNDKYEESDNGKSEVSNENVAINEIALLYELSREKQKKNMRNMDNNGETDSSEEENIYTRKSVISNSISDNISNLNASPSINSIIDIQPEFSEELNRVIVKKDKYLSPNYGNKAYKHHSLNSLLSNSDKSGISVPSVILRSSNTNLSVSNVSTGYSSASLSPAKSIGENSILAKSSQNFNQKVRYGKHINTNSSLNSSSSNSDSSYTLNNITIQGKKSLTNENLTKESGLYYSSSSSSNSGITKK</sequence>
<evidence type="ECO:0000313" key="11">
    <source>
        <dbReference type="EMBL" id="ORY59815.1"/>
    </source>
</evidence>
<feature type="domain" description="Sphingomyelin synthase-like" evidence="10">
    <location>
        <begin position="173"/>
        <end position="242"/>
    </location>
</feature>
<evidence type="ECO:0000256" key="2">
    <source>
        <dbReference type="ARBA" id="ARBA00005441"/>
    </source>
</evidence>
<dbReference type="PANTHER" id="PTHR21290:SF25">
    <property type="entry name" value="SPHINGOMYELIN SYNTHASE-RELATED PROTEIN 1"/>
    <property type="match status" value="1"/>
</dbReference>
<evidence type="ECO:0000256" key="1">
    <source>
        <dbReference type="ARBA" id="ARBA00004141"/>
    </source>
</evidence>
<comment type="similarity">
    <text evidence="2">Belongs to the sphingomyelin synthase family.</text>
</comment>
<dbReference type="GO" id="GO:0000139">
    <property type="term" value="C:Golgi membrane"/>
    <property type="evidence" value="ECO:0007669"/>
    <property type="project" value="TreeGrafter"/>
</dbReference>
<evidence type="ECO:0000256" key="7">
    <source>
        <dbReference type="ARBA" id="ARBA00023098"/>
    </source>
</evidence>
<dbReference type="GO" id="GO:0046513">
    <property type="term" value="P:ceramide biosynthetic process"/>
    <property type="evidence" value="ECO:0007669"/>
    <property type="project" value="TreeGrafter"/>
</dbReference>
<evidence type="ECO:0000256" key="4">
    <source>
        <dbReference type="ARBA" id="ARBA00022692"/>
    </source>
</evidence>
<comment type="caution">
    <text evidence="11">The sequence shown here is derived from an EMBL/GenBank/DDBJ whole genome shotgun (WGS) entry which is preliminary data.</text>
</comment>
<feature type="transmembrane region" description="Helical" evidence="9">
    <location>
        <begin position="223"/>
        <end position="244"/>
    </location>
</feature>
<organism evidence="11 12">
    <name type="scientific">Neocallimastix californiae</name>
    <dbReference type="NCBI Taxonomy" id="1754190"/>
    <lineage>
        <taxon>Eukaryota</taxon>
        <taxon>Fungi</taxon>
        <taxon>Fungi incertae sedis</taxon>
        <taxon>Chytridiomycota</taxon>
        <taxon>Chytridiomycota incertae sedis</taxon>
        <taxon>Neocallimastigomycetes</taxon>
        <taxon>Neocallimastigales</taxon>
        <taxon>Neocallimastigaceae</taxon>
        <taxon>Neocallimastix</taxon>
    </lineage>
</organism>
<keyword evidence="8 9" id="KW-0472">Membrane</keyword>
<feature type="transmembrane region" description="Helical" evidence="9">
    <location>
        <begin position="30"/>
        <end position="50"/>
    </location>
</feature>
<keyword evidence="6 9" id="KW-1133">Transmembrane helix</keyword>
<dbReference type="Proteomes" id="UP000193920">
    <property type="component" value="Unassembled WGS sequence"/>
</dbReference>
<keyword evidence="12" id="KW-1185">Reference proteome</keyword>
<keyword evidence="7" id="KW-0443">Lipid metabolism</keyword>
<dbReference type="EMBL" id="MCOG01000063">
    <property type="protein sequence ID" value="ORY59815.1"/>
    <property type="molecule type" value="Genomic_DNA"/>
</dbReference>
<evidence type="ECO:0000256" key="6">
    <source>
        <dbReference type="ARBA" id="ARBA00022989"/>
    </source>
</evidence>
<dbReference type="GO" id="GO:0047493">
    <property type="term" value="F:ceramide cholinephosphotransferase activity"/>
    <property type="evidence" value="ECO:0007669"/>
    <property type="project" value="TreeGrafter"/>
</dbReference>
<gene>
    <name evidence="11" type="ORF">LY90DRAFT_668783</name>
</gene>
<evidence type="ECO:0000256" key="3">
    <source>
        <dbReference type="ARBA" id="ARBA00022679"/>
    </source>
</evidence>
<dbReference type="Pfam" id="PF14360">
    <property type="entry name" value="PAP2_C"/>
    <property type="match status" value="1"/>
</dbReference>
<dbReference type="InterPro" id="IPR025749">
    <property type="entry name" value="Sphingomyelin_synth-like_dom"/>
</dbReference>